<proteinExistence type="predicted"/>
<keyword evidence="1" id="KW-0472">Membrane</keyword>
<keyword evidence="1" id="KW-0812">Transmembrane</keyword>
<evidence type="ECO:0000313" key="4">
    <source>
        <dbReference type="Proteomes" id="UP000298663"/>
    </source>
</evidence>
<keyword evidence="2" id="KW-0732">Signal</keyword>
<feature type="chain" id="PRO_5020901377" description="Apple domain-containing protein" evidence="2">
    <location>
        <begin position="19"/>
        <end position="150"/>
    </location>
</feature>
<feature type="signal peptide" evidence="2">
    <location>
        <begin position="1"/>
        <end position="18"/>
    </location>
</feature>
<evidence type="ECO:0000313" key="3">
    <source>
        <dbReference type="EMBL" id="TKR82217.1"/>
    </source>
</evidence>
<dbReference type="AlphaFoldDB" id="A0A4U5NGM0"/>
<evidence type="ECO:0000256" key="2">
    <source>
        <dbReference type="SAM" id="SignalP"/>
    </source>
</evidence>
<comment type="caution">
    <text evidence="3">The sequence shown here is derived from an EMBL/GenBank/DDBJ whole genome shotgun (WGS) entry which is preliminary data.</text>
</comment>
<reference evidence="3 4" key="2">
    <citation type="journal article" date="2019" name="G3 (Bethesda)">
        <title>Hybrid Assembly of the Genome of the Entomopathogenic Nematode Steinernema carpocapsae Identifies the X-Chromosome.</title>
        <authorList>
            <person name="Serra L."/>
            <person name="Macchietto M."/>
            <person name="Macias-Munoz A."/>
            <person name="McGill C.J."/>
            <person name="Rodriguez I.M."/>
            <person name="Rodriguez B."/>
            <person name="Murad R."/>
            <person name="Mortazavi A."/>
        </authorList>
    </citation>
    <scope>NUCLEOTIDE SEQUENCE [LARGE SCALE GENOMIC DNA]</scope>
    <source>
        <strain evidence="3 4">ALL</strain>
    </source>
</reference>
<feature type="transmembrane region" description="Helical" evidence="1">
    <location>
        <begin position="96"/>
        <end position="123"/>
    </location>
</feature>
<accession>A0A4U5NGM0</accession>
<sequence>MWFLLPLCITLLASKCIAAPAKVRTEVKTTTTTSYPQWLPLRFDIGDLASCEKSCSETCYQLPSSQATHWTCFKPGPKPSVVEKFGFKPQTLSERVILLTYVVFLLFVSVVFCGICVFSVVCWSHCTRSRRPGIAGHRHSYEVTGKGVRL</sequence>
<dbReference type="EMBL" id="AZBU02000004">
    <property type="protein sequence ID" value="TKR82217.1"/>
    <property type="molecule type" value="Genomic_DNA"/>
</dbReference>
<dbReference type="Proteomes" id="UP000298663">
    <property type="component" value="Unassembled WGS sequence"/>
</dbReference>
<gene>
    <name evidence="3" type="ORF">L596_015973</name>
</gene>
<evidence type="ECO:0008006" key="5">
    <source>
        <dbReference type="Google" id="ProtNLM"/>
    </source>
</evidence>
<keyword evidence="4" id="KW-1185">Reference proteome</keyword>
<reference evidence="3 4" key="1">
    <citation type="journal article" date="2015" name="Genome Biol.">
        <title>Comparative genomics of Steinernema reveals deeply conserved gene regulatory networks.</title>
        <authorList>
            <person name="Dillman A.R."/>
            <person name="Macchietto M."/>
            <person name="Porter C.F."/>
            <person name="Rogers A."/>
            <person name="Williams B."/>
            <person name="Antoshechkin I."/>
            <person name="Lee M.M."/>
            <person name="Goodwin Z."/>
            <person name="Lu X."/>
            <person name="Lewis E.E."/>
            <person name="Goodrich-Blair H."/>
            <person name="Stock S.P."/>
            <person name="Adams B.J."/>
            <person name="Sternberg P.W."/>
            <person name="Mortazavi A."/>
        </authorList>
    </citation>
    <scope>NUCLEOTIDE SEQUENCE [LARGE SCALE GENOMIC DNA]</scope>
    <source>
        <strain evidence="3 4">ALL</strain>
    </source>
</reference>
<evidence type="ECO:0000256" key="1">
    <source>
        <dbReference type="SAM" id="Phobius"/>
    </source>
</evidence>
<organism evidence="3 4">
    <name type="scientific">Steinernema carpocapsae</name>
    <name type="common">Entomopathogenic nematode</name>
    <dbReference type="NCBI Taxonomy" id="34508"/>
    <lineage>
        <taxon>Eukaryota</taxon>
        <taxon>Metazoa</taxon>
        <taxon>Ecdysozoa</taxon>
        <taxon>Nematoda</taxon>
        <taxon>Chromadorea</taxon>
        <taxon>Rhabditida</taxon>
        <taxon>Tylenchina</taxon>
        <taxon>Panagrolaimomorpha</taxon>
        <taxon>Strongyloidoidea</taxon>
        <taxon>Steinernematidae</taxon>
        <taxon>Steinernema</taxon>
    </lineage>
</organism>
<protein>
    <recommendedName>
        <fullName evidence="5">Apple domain-containing protein</fullName>
    </recommendedName>
</protein>
<name>A0A4U5NGM0_STECR</name>
<keyword evidence="1" id="KW-1133">Transmembrane helix</keyword>